<sequence length="76" mass="8649">MKKIRKDMKLLLILLIIPLLIIPAFAQTNSQTLATEKGTLDVKLSYDDITPGQETKLDIEFINPHTKKFKNILIIS</sequence>
<gene>
    <name evidence="1" type="ORF">BG20_I0013</name>
</gene>
<protein>
    <submittedName>
        <fullName evidence="1">Uncharacterized protein</fullName>
    </submittedName>
</protein>
<dbReference type="AlphaFoldDB" id="S2E6I5"/>
<evidence type="ECO:0000313" key="1">
    <source>
        <dbReference type="EMBL" id="EPA06800.1"/>
    </source>
</evidence>
<name>S2E6I5_9ARCH</name>
<keyword evidence="2" id="KW-1185">Reference proteome</keyword>
<comment type="caution">
    <text evidence="1">The sequence shown here is derived from an EMBL/GenBank/DDBJ whole genome shotgun (WGS) entry which is preliminary data.</text>
</comment>
<proteinExistence type="predicted"/>
<organism evidence="1 2">
    <name type="scientific">Candidatus Nitrosarchaeum limnium BG20</name>
    <dbReference type="NCBI Taxonomy" id="859192"/>
    <lineage>
        <taxon>Archaea</taxon>
        <taxon>Nitrososphaerota</taxon>
        <taxon>Nitrososphaeria</taxon>
        <taxon>Nitrosopumilales</taxon>
        <taxon>Nitrosopumilaceae</taxon>
        <taxon>Nitrosarchaeum</taxon>
    </lineage>
</organism>
<reference evidence="1 2" key="1">
    <citation type="journal article" date="2012" name="J. Bacteriol.">
        <title>Genome Sequence of "Candidatus Nitrosoarchaeum limnia" BG20, a Low-Salinity Ammonia-Oxidizing Archaeon from the San Francisco Bay Estuary.</title>
        <authorList>
            <person name="Mosier A.C."/>
            <person name="Allen E.E."/>
            <person name="Kim M."/>
            <person name="Ferriera S."/>
            <person name="Francis C.A."/>
        </authorList>
    </citation>
    <scope>NUCLEOTIDE SEQUENCE [LARGE SCALE GENOMIC DNA]</scope>
    <source>
        <strain evidence="1 2">BG20</strain>
    </source>
</reference>
<dbReference type="Proteomes" id="UP000014065">
    <property type="component" value="Unassembled WGS sequence"/>
</dbReference>
<evidence type="ECO:0000313" key="2">
    <source>
        <dbReference type="Proteomes" id="UP000014065"/>
    </source>
</evidence>
<dbReference type="EMBL" id="AHJG01000010">
    <property type="protein sequence ID" value="EPA06800.1"/>
    <property type="molecule type" value="Genomic_DNA"/>
</dbReference>
<accession>S2E6I5</accession>